<dbReference type="EMBL" id="JABXBU010001863">
    <property type="protein sequence ID" value="KAF8781913.1"/>
    <property type="molecule type" value="Genomic_DNA"/>
</dbReference>
<keyword evidence="2" id="KW-1185">Reference proteome</keyword>
<name>A0A8T0EUG6_ARGBR</name>
<comment type="caution">
    <text evidence="1">The sequence shown here is derived from an EMBL/GenBank/DDBJ whole genome shotgun (WGS) entry which is preliminary data.</text>
</comment>
<sequence>MFRGKQRIQSQGRGSRAKKCCEILLFTVLRTQIEILLRLPKRLPFWKKIHGARREKYMPENTYLTINKEEIAKHPISLQPTPNRKQLQGPVVSGTKIANDGAPWPASAHEMRQDFHRDAFLAQKASGYGARVVGKNISSFAIKLI</sequence>
<organism evidence="1 2">
    <name type="scientific">Argiope bruennichi</name>
    <name type="common">Wasp spider</name>
    <name type="synonym">Aranea bruennichi</name>
    <dbReference type="NCBI Taxonomy" id="94029"/>
    <lineage>
        <taxon>Eukaryota</taxon>
        <taxon>Metazoa</taxon>
        <taxon>Ecdysozoa</taxon>
        <taxon>Arthropoda</taxon>
        <taxon>Chelicerata</taxon>
        <taxon>Arachnida</taxon>
        <taxon>Araneae</taxon>
        <taxon>Araneomorphae</taxon>
        <taxon>Entelegynae</taxon>
        <taxon>Araneoidea</taxon>
        <taxon>Araneidae</taxon>
        <taxon>Argiope</taxon>
    </lineage>
</organism>
<reference evidence="1" key="1">
    <citation type="journal article" date="2020" name="bioRxiv">
        <title>Chromosome-level reference genome of the European wasp spider Argiope bruennichi: a resource for studies on range expansion and evolutionary adaptation.</title>
        <authorList>
            <person name="Sheffer M.M."/>
            <person name="Hoppe A."/>
            <person name="Krehenwinkel H."/>
            <person name="Uhl G."/>
            <person name="Kuss A.W."/>
            <person name="Jensen L."/>
            <person name="Jensen C."/>
            <person name="Gillespie R.G."/>
            <person name="Hoff K.J."/>
            <person name="Prost S."/>
        </authorList>
    </citation>
    <scope>NUCLEOTIDE SEQUENCE</scope>
</reference>
<protein>
    <submittedName>
        <fullName evidence="1">Uncharacterized protein</fullName>
    </submittedName>
</protein>
<gene>
    <name evidence="1" type="ORF">HNY73_012255</name>
</gene>
<evidence type="ECO:0000313" key="1">
    <source>
        <dbReference type="EMBL" id="KAF8781913.1"/>
    </source>
</evidence>
<proteinExistence type="predicted"/>
<dbReference type="Proteomes" id="UP000807504">
    <property type="component" value="Unassembled WGS sequence"/>
</dbReference>
<accession>A0A8T0EUG6</accession>
<dbReference type="AlphaFoldDB" id="A0A8T0EUG6"/>
<reference evidence="1" key="2">
    <citation type="submission" date="2020-06" db="EMBL/GenBank/DDBJ databases">
        <authorList>
            <person name="Sheffer M."/>
        </authorList>
    </citation>
    <scope>NUCLEOTIDE SEQUENCE</scope>
</reference>
<evidence type="ECO:0000313" key="2">
    <source>
        <dbReference type="Proteomes" id="UP000807504"/>
    </source>
</evidence>